<dbReference type="OrthoDB" id="5293311at2"/>
<dbReference type="Proteomes" id="UP000321201">
    <property type="component" value="Unassembled WGS sequence"/>
</dbReference>
<dbReference type="SUPFAM" id="SSF56349">
    <property type="entry name" value="DNA breaking-rejoining enzymes"/>
    <property type="match status" value="1"/>
</dbReference>
<dbReference type="PROSITE" id="PS51898">
    <property type="entry name" value="TYR_RECOMBINASE"/>
    <property type="match status" value="1"/>
</dbReference>
<evidence type="ECO:0000256" key="2">
    <source>
        <dbReference type="ARBA" id="ARBA00022908"/>
    </source>
</evidence>
<keyword evidence="3" id="KW-0238">DNA-binding</keyword>
<evidence type="ECO:0000313" key="7">
    <source>
        <dbReference type="Proteomes" id="UP000321201"/>
    </source>
</evidence>
<dbReference type="PANTHER" id="PTHR30349">
    <property type="entry name" value="PHAGE INTEGRASE-RELATED"/>
    <property type="match status" value="1"/>
</dbReference>
<keyword evidence="7" id="KW-1185">Reference proteome</keyword>
<accession>A0A5C7EHW5</accession>
<dbReference type="InterPro" id="IPR010998">
    <property type="entry name" value="Integrase_recombinase_N"/>
</dbReference>
<evidence type="ECO:0000313" key="6">
    <source>
        <dbReference type="EMBL" id="TXF10429.1"/>
    </source>
</evidence>
<keyword evidence="2" id="KW-0229">DNA integration</keyword>
<reference evidence="6 7" key="1">
    <citation type="submission" date="2019-08" db="EMBL/GenBank/DDBJ databases">
        <title>Pelomicrobium methylotrophicum gen. nov., sp. nov. a moderately thermophilic, facultatively anaerobic, lithoautotrophic and methylotrophic bacterium isolated from a terrestrial mud volcano.</title>
        <authorList>
            <person name="Slobodkina G.B."/>
            <person name="Merkel A.Y."/>
            <person name="Slobodkin A.I."/>
        </authorList>
    </citation>
    <scope>NUCLEOTIDE SEQUENCE [LARGE SCALE GENOMIC DNA]</scope>
    <source>
        <strain evidence="6 7">SM250</strain>
    </source>
</reference>
<comment type="caution">
    <text evidence="6">The sequence shown here is derived from an EMBL/GenBank/DDBJ whole genome shotgun (WGS) entry which is preliminary data.</text>
</comment>
<dbReference type="InterPro" id="IPR011010">
    <property type="entry name" value="DNA_brk_join_enz"/>
</dbReference>
<dbReference type="GO" id="GO:0003677">
    <property type="term" value="F:DNA binding"/>
    <property type="evidence" value="ECO:0007669"/>
    <property type="project" value="UniProtKB-KW"/>
</dbReference>
<dbReference type="InterPro" id="IPR013762">
    <property type="entry name" value="Integrase-like_cat_sf"/>
</dbReference>
<dbReference type="GO" id="GO:0015074">
    <property type="term" value="P:DNA integration"/>
    <property type="evidence" value="ECO:0007669"/>
    <property type="project" value="UniProtKB-KW"/>
</dbReference>
<sequence>MLDQVRERLRYKHYSLRTEDAYGQWIKRYISSITSGIQRRWAREMTAFLSHLAVTDIMIRDGKGTKDRVTMLPETLVAPMQDHLKRVRGLFDGDRAAGLAGVCLPAALGKKYPNAGKGRGMVLGFPCAAPVGGSAQRHKPASSYARTGPATCDQERNRLASIAKPATTHTLRHSFATHLLQSGHDIRTVQALIGHRDVSTTMIYTHGLNKDGRSVVSPLDI</sequence>
<dbReference type="AlphaFoldDB" id="A0A5C7EHW5"/>
<evidence type="ECO:0000256" key="1">
    <source>
        <dbReference type="ARBA" id="ARBA00008857"/>
    </source>
</evidence>
<dbReference type="GO" id="GO:0006310">
    <property type="term" value="P:DNA recombination"/>
    <property type="evidence" value="ECO:0007669"/>
    <property type="project" value="UniProtKB-KW"/>
</dbReference>
<gene>
    <name evidence="6" type="ORF">FR698_15335</name>
</gene>
<evidence type="ECO:0000256" key="4">
    <source>
        <dbReference type="ARBA" id="ARBA00023172"/>
    </source>
</evidence>
<dbReference type="InterPro" id="IPR002104">
    <property type="entry name" value="Integrase_catalytic"/>
</dbReference>
<feature type="domain" description="Tyr recombinase" evidence="5">
    <location>
        <begin position="1"/>
        <end position="217"/>
    </location>
</feature>
<protein>
    <submittedName>
        <fullName evidence="6">Tyrosine-type recombinase/integrase</fullName>
    </submittedName>
</protein>
<keyword evidence="4" id="KW-0233">DNA recombination</keyword>
<organism evidence="6 7">
    <name type="scientific">Pelomicrobium methylotrophicum</name>
    <dbReference type="NCBI Taxonomy" id="2602750"/>
    <lineage>
        <taxon>Bacteria</taxon>
        <taxon>Pseudomonadati</taxon>
        <taxon>Pseudomonadota</taxon>
        <taxon>Hydrogenophilia</taxon>
        <taxon>Hydrogenophilia incertae sedis</taxon>
        <taxon>Pelomicrobium</taxon>
    </lineage>
</organism>
<dbReference type="EMBL" id="VPFL01000031">
    <property type="protein sequence ID" value="TXF10429.1"/>
    <property type="molecule type" value="Genomic_DNA"/>
</dbReference>
<evidence type="ECO:0000256" key="3">
    <source>
        <dbReference type="ARBA" id="ARBA00023125"/>
    </source>
</evidence>
<dbReference type="PANTHER" id="PTHR30349:SF64">
    <property type="entry name" value="PROPHAGE INTEGRASE INTD-RELATED"/>
    <property type="match status" value="1"/>
</dbReference>
<dbReference type="InParanoid" id="A0A5C7EHW5"/>
<dbReference type="Gene3D" id="1.10.150.130">
    <property type="match status" value="1"/>
</dbReference>
<comment type="similarity">
    <text evidence="1">Belongs to the 'phage' integrase family.</text>
</comment>
<dbReference type="Pfam" id="PF13495">
    <property type="entry name" value="Phage_int_SAM_4"/>
    <property type="match status" value="1"/>
</dbReference>
<evidence type="ECO:0000259" key="5">
    <source>
        <dbReference type="PROSITE" id="PS51898"/>
    </source>
</evidence>
<dbReference type="Pfam" id="PF00589">
    <property type="entry name" value="Phage_integrase"/>
    <property type="match status" value="1"/>
</dbReference>
<name>A0A5C7EHW5_9PROT</name>
<dbReference type="Gene3D" id="1.10.443.10">
    <property type="entry name" value="Intergrase catalytic core"/>
    <property type="match status" value="1"/>
</dbReference>
<dbReference type="InterPro" id="IPR004107">
    <property type="entry name" value="Integrase_SAM-like_N"/>
</dbReference>
<dbReference type="InterPro" id="IPR050090">
    <property type="entry name" value="Tyrosine_recombinase_XerCD"/>
</dbReference>
<proteinExistence type="inferred from homology"/>